<keyword evidence="9" id="KW-0378">Hydrolase</keyword>
<evidence type="ECO:0000256" key="10">
    <source>
        <dbReference type="SAM" id="Phobius"/>
    </source>
</evidence>
<keyword evidence="9" id="KW-0511">Multifunctional enzyme</keyword>
<comment type="caution">
    <text evidence="13">The sequence shown here is derived from an EMBL/GenBank/DDBJ whole genome shotgun (WGS) entry which is preliminary data.</text>
</comment>
<comment type="subcellular location">
    <subcellularLocation>
        <location evidence="1">Cell inner membrane</location>
        <topology evidence="1">Multi-pass membrane protein</topology>
    </subcellularLocation>
    <subcellularLocation>
        <location evidence="9">Cell membrane</location>
        <topology evidence="9">Multi-pass membrane protein</topology>
    </subcellularLocation>
</comment>
<dbReference type="PANTHER" id="PTHR30487">
    <property type="entry name" value="TYPE 4 PREPILIN-LIKE PROTEINS LEADER PEPTIDE-PROCESSING ENZYME"/>
    <property type="match status" value="1"/>
</dbReference>
<evidence type="ECO:0000259" key="11">
    <source>
        <dbReference type="Pfam" id="PF01478"/>
    </source>
</evidence>
<organism evidence="13 14">
    <name type="scientific">Pseudaquabacterium rugosum</name>
    <dbReference type="NCBI Taxonomy" id="2984194"/>
    <lineage>
        <taxon>Bacteria</taxon>
        <taxon>Pseudomonadati</taxon>
        <taxon>Pseudomonadota</taxon>
        <taxon>Betaproteobacteria</taxon>
        <taxon>Burkholderiales</taxon>
        <taxon>Sphaerotilaceae</taxon>
        <taxon>Pseudaquabacterium</taxon>
    </lineage>
</organism>
<keyword evidence="9" id="KW-0645">Protease</keyword>
<feature type="transmembrane region" description="Helical" evidence="10">
    <location>
        <begin position="184"/>
        <end position="203"/>
    </location>
</feature>
<feature type="domain" description="Prepilin peptidase A24 N-terminal" evidence="12">
    <location>
        <begin position="19"/>
        <end position="148"/>
    </location>
</feature>
<evidence type="ECO:0000256" key="5">
    <source>
        <dbReference type="ARBA" id="ARBA00022692"/>
    </source>
</evidence>
<feature type="transmembrane region" description="Helical" evidence="10">
    <location>
        <begin position="288"/>
        <end position="308"/>
    </location>
</feature>
<name>A0ABU9B6N4_9BURK</name>
<feature type="transmembrane region" description="Helical" evidence="10">
    <location>
        <begin position="240"/>
        <end position="259"/>
    </location>
</feature>
<evidence type="ECO:0000313" key="14">
    <source>
        <dbReference type="Proteomes" id="UP001368500"/>
    </source>
</evidence>
<dbReference type="EMBL" id="JBBUTF010000005">
    <property type="protein sequence ID" value="MEK8025542.1"/>
    <property type="molecule type" value="Genomic_DNA"/>
</dbReference>
<sequence>MIDHAPWLPPAVLLPTLAVLGLLVGSFLNVVVHRLPRMLERDWLTGVGQTLQDDPTMQRVLPADTALRTALAAQGRALEQTLDAQPPLNLSQPRSRCPHCGHGIRWYENIPVLSWLALRARCSACKAPISWRYPLVELVTAVLFTAAGAHALGLAAAPGGAASGLTPLAATQIGAAGAGLGQPLAFTALWCVALALLLAAALIDLDTTLLPDELTLPLMGLGLLGAWQGWTGVRLDDAALGLLFGYGGLWALAFVYRLIRGVEGMAEGDFKLLGALGALLGWQSLPDIVLLSSAVGAAVGITLIVARGHDRQVPIPFGPYLAGGGIAALFFGPTLLFGPLVAAAWTR</sequence>
<keyword evidence="6 10" id="KW-1133">Transmembrane helix</keyword>
<feature type="domain" description="Prepilin type IV endopeptidase peptidase" evidence="11">
    <location>
        <begin position="191"/>
        <end position="301"/>
    </location>
</feature>
<evidence type="ECO:0000256" key="1">
    <source>
        <dbReference type="ARBA" id="ARBA00004429"/>
    </source>
</evidence>
<proteinExistence type="inferred from homology"/>
<gene>
    <name evidence="13" type="ORF">AACH11_06160</name>
</gene>
<dbReference type="Pfam" id="PF01478">
    <property type="entry name" value="Peptidase_A24"/>
    <property type="match status" value="1"/>
</dbReference>
<feature type="transmembrane region" description="Helical" evidence="10">
    <location>
        <begin position="320"/>
        <end position="345"/>
    </location>
</feature>
<evidence type="ECO:0000256" key="3">
    <source>
        <dbReference type="ARBA" id="ARBA00022475"/>
    </source>
</evidence>
<comment type="catalytic activity">
    <reaction evidence="9">
        <text>Typically cleaves a -Gly-|-Phe- bond to release an N-terminal, basic peptide of 5-8 residues from type IV prepilin, and then N-methylates the new N-terminal amino group, the methyl donor being S-adenosyl-L-methionine.</text>
        <dbReference type="EC" id="3.4.23.43"/>
    </reaction>
</comment>
<keyword evidence="5 9" id="KW-0812">Transmembrane</keyword>
<dbReference type="Proteomes" id="UP001368500">
    <property type="component" value="Unassembled WGS sequence"/>
</dbReference>
<evidence type="ECO:0000256" key="8">
    <source>
        <dbReference type="RuleBase" id="RU003793"/>
    </source>
</evidence>
<evidence type="ECO:0000256" key="2">
    <source>
        <dbReference type="ARBA" id="ARBA00005801"/>
    </source>
</evidence>
<accession>A0ABU9B6N4</accession>
<comment type="similarity">
    <text evidence="2 8">Belongs to the peptidase A24 family.</text>
</comment>
<dbReference type="PANTHER" id="PTHR30487:SF0">
    <property type="entry name" value="PREPILIN LEADER PEPTIDASE_N-METHYLTRANSFERASE-RELATED"/>
    <property type="match status" value="1"/>
</dbReference>
<evidence type="ECO:0000256" key="4">
    <source>
        <dbReference type="ARBA" id="ARBA00022519"/>
    </source>
</evidence>
<dbReference type="EC" id="2.1.1.-" evidence="9"/>
<dbReference type="Gene3D" id="1.20.120.1220">
    <property type="match status" value="1"/>
</dbReference>
<evidence type="ECO:0000256" key="6">
    <source>
        <dbReference type="ARBA" id="ARBA00022989"/>
    </source>
</evidence>
<dbReference type="RefSeq" id="WP_341373327.1">
    <property type="nucleotide sequence ID" value="NZ_JBBUTF010000005.1"/>
</dbReference>
<evidence type="ECO:0000256" key="7">
    <source>
        <dbReference type="ARBA" id="ARBA00023136"/>
    </source>
</evidence>
<comment type="function">
    <text evidence="9">Plays an essential role in type IV pili and type II pseudopili formation by proteolytically removing the leader sequence from substrate proteins and subsequently monomethylating the alpha-amino group of the newly exposed N-terminal phenylalanine.</text>
</comment>
<dbReference type="PRINTS" id="PR00864">
    <property type="entry name" value="PREPILNPTASE"/>
</dbReference>
<evidence type="ECO:0000259" key="12">
    <source>
        <dbReference type="Pfam" id="PF06750"/>
    </source>
</evidence>
<keyword evidence="14" id="KW-1185">Reference proteome</keyword>
<evidence type="ECO:0000313" key="13">
    <source>
        <dbReference type="EMBL" id="MEK8025542.1"/>
    </source>
</evidence>
<keyword evidence="4" id="KW-0997">Cell inner membrane</keyword>
<keyword evidence="7 10" id="KW-0472">Membrane</keyword>
<keyword evidence="9" id="KW-0808">Transferase</keyword>
<dbReference type="InterPro" id="IPR050882">
    <property type="entry name" value="Prepilin_peptidase/N-MTase"/>
</dbReference>
<keyword evidence="9" id="KW-0489">Methyltransferase</keyword>
<keyword evidence="3" id="KW-1003">Cell membrane</keyword>
<dbReference type="EC" id="3.4.23.43" evidence="9"/>
<dbReference type="InterPro" id="IPR014032">
    <property type="entry name" value="Peptidase_A24A_bac"/>
</dbReference>
<feature type="transmembrane region" description="Helical" evidence="10">
    <location>
        <begin position="12"/>
        <end position="32"/>
    </location>
</feature>
<dbReference type="Pfam" id="PF06750">
    <property type="entry name" value="A24_N_bact"/>
    <property type="match status" value="1"/>
</dbReference>
<reference evidence="13 14" key="1">
    <citation type="submission" date="2024-04" db="EMBL/GenBank/DDBJ databases">
        <title>Novel species of the genus Ideonella isolated from streams.</title>
        <authorList>
            <person name="Lu H."/>
        </authorList>
    </citation>
    <scope>NUCLEOTIDE SEQUENCE [LARGE SCALE GENOMIC DNA]</scope>
    <source>
        <strain evidence="13 14">BYS139W</strain>
    </source>
</reference>
<protein>
    <recommendedName>
        <fullName evidence="9">Prepilin leader peptidase/N-methyltransferase</fullName>
        <ecNumber evidence="9">2.1.1.-</ecNumber>
        <ecNumber evidence="9">3.4.23.43</ecNumber>
    </recommendedName>
</protein>
<dbReference type="InterPro" id="IPR000045">
    <property type="entry name" value="Prepilin_IV_endopep_pep"/>
</dbReference>
<feature type="transmembrane region" description="Helical" evidence="10">
    <location>
        <begin position="215"/>
        <end position="233"/>
    </location>
</feature>
<dbReference type="InterPro" id="IPR010627">
    <property type="entry name" value="Prepilin_pept_A24_N"/>
</dbReference>
<evidence type="ECO:0000256" key="9">
    <source>
        <dbReference type="RuleBase" id="RU003794"/>
    </source>
</evidence>